<dbReference type="SMART" id="SM00060">
    <property type="entry name" value="FN3"/>
    <property type="match status" value="9"/>
</dbReference>
<keyword evidence="9" id="KW-0472">Membrane</keyword>
<keyword evidence="18" id="KW-1185">Reference proteome</keyword>
<evidence type="ECO:0000259" key="16">
    <source>
        <dbReference type="PROSITE" id="PS50853"/>
    </source>
</evidence>
<dbReference type="InterPro" id="IPR000242">
    <property type="entry name" value="PTP_cat"/>
</dbReference>
<dbReference type="Proteomes" id="UP001249851">
    <property type="component" value="Unassembled WGS sequence"/>
</dbReference>
<dbReference type="SUPFAM" id="SSF52799">
    <property type="entry name" value="(Phosphotyrosine protein) phosphatases II"/>
    <property type="match status" value="2"/>
</dbReference>
<keyword evidence="3" id="KW-0812">Transmembrane</keyword>
<feature type="domain" description="Fibronectin type-III" evidence="16">
    <location>
        <begin position="1511"/>
        <end position="1602"/>
    </location>
</feature>
<keyword evidence="4 13" id="KW-0732">Signal</keyword>
<dbReference type="InterPro" id="IPR029021">
    <property type="entry name" value="Prot-tyrosine_phosphatase-like"/>
</dbReference>
<keyword evidence="17" id="KW-0675">Receptor</keyword>
<dbReference type="InterPro" id="IPR036116">
    <property type="entry name" value="FN3_sf"/>
</dbReference>
<feature type="domain" description="Tyrosine-protein phosphatase" evidence="14">
    <location>
        <begin position="2037"/>
        <end position="2259"/>
    </location>
</feature>
<dbReference type="FunFam" id="2.60.40.10:FF:000028">
    <property type="entry name" value="Neuronal cell adhesion molecule"/>
    <property type="match status" value="6"/>
</dbReference>
<dbReference type="InterPro" id="IPR013783">
    <property type="entry name" value="Ig-like_fold"/>
</dbReference>
<keyword evidence="10" id="KW-0325">Glycoprotein</keyword>
<organism evidence="17 18">
    <name type="scientific">Acropora cervicornis</name>
    <name type="common">Staghorn coral</name>
    <dbReference type="NCBI Taxonomy" id="6130"/>
    <lineage>
        <taxon>Eukaryota</taxon>
        <taxon>Metazoa</taxon>
        <taxon>Cnidaria</taxon>
        <taxon>Anthozoa</taxon>
        <taxon>Hexacorallia</taxon>
        <taxon>Scleractinia</taxon>
        <taxon>Astrocoeniina</taxon>
        <taxon>Acroporidae</taxon>
        <taxon>Acropora</taxon>
    </lineage>
</organism>
<dbReference type="FunFam" id="3.90.190.10:FF:000102">
    <property type="entry name" value="Receptor-type tyrosine-protein phosphatase"/>
    <property type="match status" value="1"/>
</dbReference>
<evidence type="ECO:0000256" key="3">
    <source>
        <dbReference type="ARBA" id="ARBA00022692"/>
    </source>
</evidence>
<dbReference type="InterPro" id="IPR003595">
    <property type="entry name" value="Tyr_Pase_cat"/>
</dbReference>
<evidence type="ECO:0000256" key="5">
    <source>
        <dbReference type="ARBA" id="ARBA00022737"/>
    </source>
</evidence>
<sequence length="2270" mass="250714">MECVLLLVVLLNLSCSVSTTQGKSGSTLQMEFPNSPEGHHPATMSSFFPAVSYSPSSRVNMVKTSQVESSTLILTSLSKADVKGKPPSMKSELGVMNSKTQDYVQRIETELTPKVTFSRTAILMQTSVSPTSEVTTSTGSVLSQVSGVGASSGFFQMQVASRHLQNNNATATPSTVRVEGRSTLMLTQGLSAINEQNVVTASKIIQSTTTSLQFSASGRDSLSLESKGVSSFKAQITLHTHQLLPQTASRSNVQSILSASLSIRRTVQLVTSVGVASSLTSELAFSPDIRASPMQTDFILTKTVLTSHAKNMSTANAAAYTTARTFQLAASQIITPGVISEGESMTGISQNKMQTEQVSALTVLTSEVYKMSSSVPMAHNQESHFAGSQGSLASLASDVSSNVARMSTVQIDLGQSQAQISRSASSSVLHVVTLSSLLPVQSLTTWKPSLMQSKVVNTSITSSSASVDKMSHSSSHMAQSGIVISPTNQSVHPQLSASAPVSSFIHGMKAESSSSHLQDVSLIFNTSQVSTLPMTRRSVPKSTHTSSEKSLYSIGMSSASIKMPNTSESVSYKKIDPTTTYAPVSMTSWYPSSSVFLLPPTAVPGKPDAPVIQSVKVLSANRVYLKWNATNIQSFVNFSIDFSQDAVAWVQATCNNSLVRVSSPSGSPVITTAHSVSSTEIVVAWKAPPLQTLNGKLRSYEVQITEIKATPTSLPTKVTVSSTSSSFGSSTHVSYPTREPHMLTTAAAAVEGIQQVGVPVSLDAKLNLSIHIAELKKWSNYLVRVRAHTVAAAPTGPPRNVRALTISSSSISLFWMPPEPEERNGPITGYNIFVKGDSESTKHFKVAAGMMAYNATGLRPYTNYTFRMQALNVMGVGPSSSTVMNTTFQGAPTGPPRNVRALTISSSSISLFWTPPEPEEQNGPITGYNIFVKGDSESTKHFKVAAGMMAYNATGLRPYTNYTFQMQALNVMDVGPNSSTVMNATFQAAPTGPPRNVRALTISSSSISLFWTPPEPEEQNGPITGYNIFVKGDSESTKHFKVAAGMMAYNASGLRPYTNYTFQIQAFNVMGVGPYSSTVVNTTFQAAPTGPPRNVRALTISSSSISLYWMPPEPKEQNGPITGYSIFVKGVSEPTKHFSVTAYLMTVHVAAYVMAYNFSDLRPYTKYTFRVQAVNDMGFGPYSNTLISTTFEAVPSPPRNVTARSLNSTAIKVTWDEALHPNGIISYKVYKRRSVEKEDADQQIYDGLDTVYIAAGLEEYVKYTFTVVSLNVKYQWTSQRVIAMETTHPTEPSGPPQNVRALPLSSTSIRVMWNPPLLSQRNGIISHYTVRFTSQFHQPKSVNTTDNNTSIVISDLAIFTTYWFTIKAWNVVGAGPESEAVDNTTFEDCQVMPSFFAHKHVYYKPASGSKFMSREVEGKTTRVTLHSLIPFTLYNVKVIAVTGAGGGSFLPRQDLKSVRLPGKITSKVVRELKPYSEYKFEIVAYNLRKNSNASAPNIALANTTAEEPSGPPRNVRIINTTSDSITLSWDPPLEPNGKILGYKVKYFEKGKPDKDVNDHLKENVYIITALKPYRFYKIHVACRSSGGIGPASPYVEQQTKAGEPPPLGTLAPPDKRSIKRNSFIVRLTKASNEMGEVKYYQVIVRELATDNRNKPVPLEEPDSFKPKDLYTYDEARRKKPKLVPYIAAQFPAREFDLYENFVVGAGSKGSSEAKRRRRRRRVEGDSQEYYNGPLEEKTYYAVFQRAYVSEDVYSSSDWTDPVTTERQPVPIDDFERHVSRMHMDGDHGFSEEYSLVQPDEEFSFQQFLNPANKYKNRYANIVACVAGSDYINANFIDGYNRQRAYIAAQGPLMETFDDFWRMIWEQMSSVIVMLTKLEERGRFPDDDRLIKQFHFTAWPDHGVPSHPTPLLSLVRHTYTANRQSVGPMVVHCSAGVGRTGTFITLDVMLQRISQEDSIDVFGFVRQMRYQRNFMVQTEAQYVFIHDAVLEAITCGVTEVEAKDLSFRIRELRQFDPETGYTYMENEFCRLAKEENHPIAFKIESTRVHLKMRPGEMGSDYINANFIDGYCQPRAYIATQAPIPDTFEDFWRLIWEQESATVVMLTREEEAGKIKCHHYWPTEGSRLYGVILVELIEETSFGDYFSRKFKLTHTEEKDSHTVCQFHYIDWPDVGVPDSGVGIVDLIGQVQKWQQHSGNTSIVIHCSGGVGRTGVFCGISMMIERLKSEGVVDVFQTVQAMRLQRPAMEQYDFCYTTLQEYLDSFDLYANFQ</sequence>
<dbReference type="PANTHER" id="PTHR46957">
    <property type="entry name" value="CYTOKINE RECEPTOR"/>
    <property type="match status" value="1"/>
</dbReference>
<dbReference type="PROSITE" id="PS50055">
    <property type="entry name" value="TYR_PHOSPHATASE_PTP"/>
    <property type="match status" value="2"/>
</dbReference>
<evidence type="ECO:0000256" key="7">
    <source>
        <dbReference type="ARBA" id="ARBA00022912"/>
    </source>
</evidence>
<dbReference type="CDD" id="cd00047">
    <property type="entry name" value="PTPc"/>
    <property type="match status" value="1"/>
</dbReference>
<dbReference type="InterPro" id="IPR000387">
    <property type="entry name" value="Tyr_Pase_dom"/>
</dbReference>
<keyword evidence="6" id="KW-0378">Hydrolase</keyword>
<evidence type="ECO:0000256" key="4">
    <source>
        <dbReference type="ARBA" id="ARBA00022729"/>
    </source>
</evidence>
<proteinExistence type="predicted"/>
<dbReference type="SMART" id="SM00404">
    <property type="entry name" value="PTPc_motif"/>
    <property type="match status" value="2"/>
</dbReference>
<dbReference type="PROSITE" id="PS00383">
    <property type="entry name" value="TYR_PHOSPHATASE_1"/>
    <property type="match status" value="2"/>
</dbReference>
<keyword evidence="7" id="KW-0904">Protein phosphatase</keyword>
<dbReference type="Pfam" id="PF00102">
    <property type="entry name" value="Y_phosphatase"/>
    <property type="match status" value="3"/>
</dbReference>
<dbReference type="PROSITE" id="PS50056">
    <property type="entry name" value="TYR_PHOSPHATASE_2"/>
    <property type="match status" value="2"/>
</dbReference>
<dbReference type="Pfam" id="PF00041">
    <property type="entry name" value="fn3"/>
    <property type="match status" value="7"/>
</dbReference>
<protein>
    <recommendedName>
        <fullName evidence="2">protein-tyrosine-phosphatase</fullName>
        <ecNumber evidence="2">3.1.3.48</ecNumber>
    </recommendedName>
</protein>
<evidence type="ECO:0000313" key="18">
    <source>
        <dbReference type="Proteomes" id="UP001249851"/>
    </source>
</evidence>
<dbReference type="PROSITE" id="PS50853">
    <property type="entry name" value="FN3"/>
    <property type="match status" value="7"/>
</dbReference>
<name>A0AAD9QIJ8_ACRCE</name>
<evidence type="ECO:0000313" key="17">
    <source>
        <dbReference type="EMBL" id="KAK2561988.1"/>
    </source>
</evidence>
<evidence type="ECO:0000256" key="12">
    <source>
        <dbReference type="SAM" id="MobiDB-lite"/>
    </source>
</evidence>
<reference evidence="17" key="2">
    <citation type="journal article" date="2023" name="Science">
        <title>Genomic signatures of disease resistance in endangered staghorn corals.</title>
        <authorList>
            <person name="Vollmer S.V."/>
            <person name="Selwyn J.D."/>
            <person name="Despard B.A."/>
            <person name="Roesel C.L."/>
        </authorList>
    </citation>
    <scope>NUCLEOTIDE SEQUENCE</scope>
    <source>
        <strain evidence="17">K2</strain>
    </source>
</reference>
<reference evidence="17" key="1">
    <citation type="journal article" date="2023" name="G3 (Bethesda)">
        <title>Whole genome assembly and annotation of the endangered Caribbean coral Acropora cervicornis.</title>
        <authorList>
            <person name="Selwyn J.D."/>
            <person name="Vollmer S.V."/>
        </authorList>
    </citation>
    <scope>NUCLEOTIDE SEQUENCE</scope>
    <source>
        <strain evidence="17">K2</strain>
    </source>
</reference>
<dbReference type="SMART" id="SM00194">
    <property type="entry name" value="PTPc"/>
    <property type="match status" value="2"/>
</dbReference>
<feature type="domain" description="Tyrosine-protein phosphatase" evidence="14">
    <location>
        <begin position="1789"/>
        <end position="1991"/>
    </location>
</feature>
<dbReference type="PANTHER" id="PTHR46957:SF3">
    <property type="entry name" value="CYTOKINE RECEPTOR"/>
    <property type="match status" value="1"/>
</dbReference>
<feature type="domain" description="Tyrosine specific protein phosphatases" evidence="15">
    <location>
        <begin position="2179"/>
        <end position="2254"/>
    </location>
</feature>
<dbReference type="EMBL" id="JARQWQ010000030">
    <property type="protein sequence ID" value="KAK2561988.1"/>
    <property type="molecule type" value="Genomic_DNA"/>
</dbReference>
<evidence type="ECO:0000256" key="8">
    <source>
        <dbReference type="ARBA" id="ARBA00022989"/>
    </source>
</evidence>
<feature type="domain" description="Fibronectin type-III" evidence="16">
    <location>
        <begin position="1091"/>
        <end position="1193"/>
    </location>
</feature>
<evidence type="ECO:0000256" key="11">
    <source>
        <dbReference type="ARBA" id="ARBA00051722"/>
    </source>
</evidence>
<gene>
    <name evidence="17" type="ORF">P5673_014726</name>
</gene>
<dbReference type="CDD" id="cd00063">
    <property type="entry name" value="FN3"/>
    <property type="match status" value="8"/>
</dbReference>
<feature type="region of interest" description="Disordered" evidence="12">
    <location>
        <begin position="1593"/>
        <end position="1613"/>
    </location>
</feature>
<feature type="domain" description="Fibronectin type-III" evidence="16">
    <location>
        <begin position="897"/>
        <end position="991"/>
    </location>
</feature>
<evidence type="ECO:0000259" key="14">
    <source>
        <dbReference type="PROSITE" id="PS50055"/>
    </source>
</evidence>
<feature type="chain" id="PRO_5042056775" description="protein-tyrosine-phosphatase" evidence="13">
    <location>
        <begin position="23"/>
        <end position="2270"/>
    </location>
</feature>
<evidence type="ECO:0000256" key="9">
    <source>
        <dbReference type="ARBA" id="ARBA00023136"/>
    </source>
</evidence>
<feature type="domain" description="Tyrosine specific protein phosphatases" evidence="15">
    <location>
        <begin position="1908"/>
        <end position="1982"/>
    </location>
</feature>
<evidence type="ECO:0000256" key="6">
    <source>
        <dbReference type="ARBA" id="ARBA00022801"/>
    </source>
</evidence>
<evidence type="ECO:0000256" key="1">
    <source>
        <dbReference type="ARBA" id="ARBA00004167"/>
    </source>
</evidence>
<feature type="domain" description="Fibronectin type-III" evidence="16">
    <location>
        <begin position="1295"/>
        <end position="1388"/>
    </location>
</feature>
<evidence type="ECO:0000256" key="13">
    <source>
        <dbReference type="SAM" id="SignalP"/>
    </source>
</evidence>
<keyword evidence="5" id="KW-0677">Repeat</keyword>
<comment type="caution">
    <text evidence="17">The sequence shown here is derived from an EMBL/GenBank/DDBJ whole genome shotgun (WGS) entry which is preliminary data.</text>
</comment>
<dbReference type="InterPro" id="IPR003961">
    <property type="entry name" value="FN3_dom"/>
</dbReference>
<feature type="region of interest" description="Disordered" evidence="12">
    <location>
        <begin position="20"/>
        <end position="41"/>
    </location>
</feature>
<dbReference type="InterPro" id="IPR050713">
    <property type="entry name" value="RTP_Phos/Ushers"/>
</dbReference>
<feature type="domain" description="Fibronectin type-III" evidence="16">
    <location>
        <begin position="1197"/>
        <end position="1293"/>
    </location>
</feature>
<dbReference type="Gene3D" id="3.90.190.10">
    <property type="entry name" value="Protein tyrosine phosphatase superfamily"/>
    <property type="match status" value="3"/>
</dbReference>
<dbReference type="SUPFAM" id="SSF49265">
    <property type="entry name" value="Fibronectin type III"/>
    <property type="match status" value="6"/>
</dbReference>
<comment type="catalytic activity">
    <reaction evidence="11">
        <text>O-phospho-L-tyrosyl-[protein] + H2O = L-tyrosyl-[protein] + phosphate</text>
        <dbReference type="Rhea" id="RHEA:10684"/>
        <dbReference type="Rhea" id="RHEA-COMP:10136"/>
        <dbReference type="Rhea" id="RHEA-COMP:20101"/>
        <dbReference type="ChEBI" id="CHEBI:15377"/>
        <dbReference type="ChEBI" id="CHEBI:43474"/>
        <dbReference type="ChEBI" id="CHEBI:46858"/>
        <dbReference type="ChEBI" id="CHEBI:61978"/>
        <dbReference type="EC" id="3.1.3.48"/>
    </reaction>
</comment>
<accession>A0AAD9QIJ8</accession>
<dbReference type="Gene3D" id="2.60.40.10">
    <property type="entry name" value="Immunoglobulins"/>
    <property type="match status" value="9"/>
</dbReference>
<feature type="domain" description="Fibronectin type-III" evidence="16">
    <location>
        <begin position="993"/>
        <end position="1089"/>
    </location>
</feature>
<dbReference type="GO" id="GO:0016020">
    <property type="term" value="C:membrane"/>
    <property type="evidence" value="ECO:0007669"/>
    <property type="project" value="UniProtKB-SubCell"/>
</dbReference>
<evidence type="ECO:0000256" key="10">
    <source>
        <dbReference type="ARBA" id="ARBA00023180"/>
    </source>
</evidence>
<dbReference type="PRINTS" id="PR00700">
    <property type="entry name" value="PRTYPHPHTASE"/>
</dbReference>
<feature type="compositionally biased region" description="Polar residues" evidence="12">
    <location>
        <begin position="20"/>
        <end position="29"/>
    </location>
</feature>
<feature type="domain" description="Fibronectin type-III" evidence="16">
    <location>
        <begin position="797"/>
        <end position="896"/>
    </location>
</feature>
<feature type="signal peptide" evidence="13">
    <location>
        <begin position="1"/>
        <end position="22"/>
    </location>
</feature>
<evidence type="ECO:0000256" key="2">
    <source>
        <dbReference type="ARBA" id="ARBA00013064"/>
    </source>
</evidence>
<keyword evidence="8" id="KW-1133">Transmembrane helix</keyword>
<comment type="subcellular location">
    <subcellularLocation>
        <location evidence="1">Membrane</location>
        <topology evidence="1">Single-pass membrane protein</topology>
    </subcellularLocation>
</comment>
<dbReference type="EC" id="3.1.3.48" evidence="2"/>
<evidence type="ECO:0000259" key="15">
    <source>
        <dbReference type="PROSITE" id="PS50056"/>
    </source>
</evidence>
<dbReference type="InterPro" id="IPR016130">
    <property type="entry name" value="Tyr_Pase_AS"/>
</dbReference>
<dbReference type="GO" id="GO:0004725">
    <property type="term" value="F:protein tyrosine phosphatase activity"/>
    <property type="evidence" value="ECO:0007669"/>
    <property type="project" value="UniProtKB-EC"/>
</dbReference>